<keyword evidence="2" id="KW-0812">Transmembrane</keyword>
<evidence type="ECO:0000256" key="2">
    <source>
        <dbReference type="SAM" id="Phobius"/>
    </source>
</evidence>
<dbReference type="Pfam" id="PF25070">
    <property type="entry name" value="DUF7794"/>
    <property type="match status" value="1"/>
</dbReference>
<keyword evidence="2" id="KW-1133">Transmembrane helix</keyword>
<dbReference type="Proteomes" id="UP001244341">
    <property type="component" value="Chromosome 11b"/>
</dbReference>
<dbReference type="PANTHER" id="PTHR37735:SF1">
    <property type="entry name" value="OS08G0567000 PROTEIN"/>
    <property type="match status" value="1"/>
</dbReference>
<evidence type="ECO:0000313" key="4">
    <source>
        <dbReference type="EMBL" id="WIA20267.1"/>
    </source>
</evidence>
<dbReference type="EMBL" id="CP126218">
    <property type="protein sequence ID" value="WIA20267.1"/>
    <property type="molecule type" value="Genomic_DNA"/>
</dbReference>
<dbReference type="PANTHER" id="PTHR37735">
    <property type="entry name" value="OS08G0567000 PROTEIN"/>
    <property type="match status" value="1"/>
</dbReference>
<gene>
    <name evidence="4" type="ORF">OEZ85_006101</name>
</gene>
<feature type="region of interest" description="Disordered" evidence="1">
    <location>
        <begin position="419"/>
        <end position="491"/>
    </location>
</feature>
<evidence type="ECO:0000256" key="1">
    <source>
        <dbReference type="SAM" id="MobiDB-lite"/>
    </source>
</evidence>
<evidence type="ECO:0000259" key="3">
    <source>
        <dbReference type="Pfam" id="PF25070"/>
    </source>
</evidence>
<accession>A0ABY8UIY0</accession>
<evidence type="ECO:0000313" key="5">
    <source>
        <dbReference type="Proteomes" id="UP001244341"/>
    </source>
</evidence>
<dbReference type="InterPro" id="IPR056696">
    <property type="entry name" value="DUF7794"/>
</dbReference>
<dbReference type="InterPro" id="IPR016024">
    <property type="entry name" value="ARM-type_fold"/>
</dbReference>
<sequence length="871" mass="90251">MAGTVLADFRLLLVTDMHADVLQLVQQQQLAQVLGQALKHTLALLFQQLIQPGISEGIRCSADHLVTFIAELFASCDKWGGPDAAVSSLLIARQLAESAMAKPWPGKLLAGNTIAACFKPAMSLLWQIVRADAVMHASSLRANDSSSSSSSSSAGVRAHAHSGLSVALWVKGLAKRLGTDIAGQQVTRLPQQSIQLLAEPALYKLLALGLAVERINSSSSSSSGGSGSSDAAEDATALRSGFGRLVVLLTDAAAVHGSDASTAAAELAGTISKAPASSCSTLEAGLRLAADSGLGPMHNSISFLCSALNFADKQGPRAGQERSVMAAAAAAAPPSSQEHMALVLRTGSAATGCLTPEASQAKVKCVLATVFGSIGALTDGLARVRLPGAAAAAEQAKQQLEQQLESLFQIGVRHVRQHGLVTDSDLEDDEDDDDEDDDDDNDGEEEEGADVSGMTGDAEDEYEDECEDEEEDGSEDGCEDGSGDEAPSTSAAGMHGLVQQVMSLELAQQLQQILQQQATPSSVTQAASAGALCAATALVPPYKLSADTAKQVEGIVQHNVFNKPKAVLLLNIAGLAPESSSVQQLLESFGSGHTVRLDVADSSKPATAGSMLQATSDIASANPDLAVKVLDHSALKGCHAATCMAGHLSTAAHRCGGKLHQQQQRSSSKAGLAGSLALPGVDAPLDLAHPAARLFGIELAGLQGASQQELDVLRMQQQQEEDQDMVVYESTFVGLQGLAALHPAGSQALAAAEAALVGLLGGFAGQLKEVFGDDVLYQVSLLGDVPVSSGQASDLMGWKEVSRRVLLQRSSADLAGSNAPSEAAFSKSFANKATGYAVALILIWFTFAGTYCMVAMRFKQDTLLYGRAKTD</sequence>
<feature type="compositionally biased region" description="Acidic residues" evidence="1">
    <location>
        <begin position="424"/>
        <end position="449"/>
    </location>
</feature>
<dbReference type="SUPFAM" id="SSF48371">
    <property type="entry name" value="ARM repeat"/>
    <property type="match status" value="1"/>
</dbReference>
<keyword evidence="5" id="KW-1185">Reference proteome</keyword>
<feature type="transmembrane region" description="Helical" evidence="2">
    <location>
        <begin position="835"/>
        <end position="854"/>
    </location>
</feature>
<protein>
    <recommendedName>
        <fullName evidence="3">DUF7794 domain-containing protein</fullName>
    </recommendedName>
</protein>
<proteinExistence type="predicted"/>
<feature type="compositionally biased region" description="Acidic residues" evidence="1">
    <location>
        <begin position="457"/>
        <end position="483"/>
    </location>
</feature>
<organism evidence="4 5">
    <name type="scientific">Tetradesmus obliquus</name>
    <name type="common">Green alga</name>
    <name type="synonym">Acutodesmus obliquus</name>
    <dbReference type="NCBI Taxonomy" id="3088"/>
    <lineage>
        <taxon>Eukaryota</taxon>
        <taxon>Viridiplantae</taxon>
        <taxon>Chlorophyta</taxon>
        <taxon>core chlorophytes</taxon>
        <taxon>Chlorophyceae</taxon>
        <taxon>CS clade</taxon>
        <taxon>Sphaeropleales</taxon>
        <taxon>Scenedesmaceae</taxon>
        <taxon>Tetradesmus</taxon>
    </lineage>
</organism>
<reference evidence="4 5" key="1">
    <citation type="submission" date="2023-05" db="EMBL/GenBank/DDBJ databases">
        <title>A 100% complete, gapless, phased diploid assembly of the Scenedesmus obliquus UTEX 3031 genome.</title>
        <authorList>
            <person name="Biondi T.C."/>
            <person name="Hanschen E.R."/>
            <person name="Kwon T."/>
            <person name="Eng W."/>
            <person name="Kruse C.P.S."/>
            <person name="Koehler S.I."/>
            <person name="Kunde Y."/>
            <person name="Gleasner C.D."/>
            <person name="You Mak K.T."/>
            <person name="Polle J."/>
            <person name="Hovde B.T."/>
            <person name="Starkenburg S.R."/>
        </authorList>
    </citation>
    <scope>NUCLEOTIDE SEQUENCE [LARGE SCALE GENOMIC DNA]</scope>
    <source>
        <strain evidence="4 5">DOE0152z</strain>
    </source>
</reference>
<feature type="domain" description="DUF7794" evidence="3">
    <location>
        <begin position="538"/>
        <end position="742"/>
    </location>
</feature>
<keyword evidence="2" id="KW-0472">Membrane</keyword>
<name>A0ABY8UIY0_TETOB</name>